<protein>
    <submittedName>
        <fullName evidence="5">Uncharacterized protein</fullName>
    </submittedName>
</protein>
<accession>A0A9W8Y0L3</accession>
<dbReference type="OrthoDB" id="6500128at2759"/>
<organism evidence="5 6">
    <name type="scientific">Neocucurbitaria cava</name>
    <dbReference type="NCBI Taxonomy" id="798079"/>
    <lineage>
        <taxon>Eukaryota</taxon>
        <taxon>Fungi</taxon>
        <taxon>Dikarya</taxon>
        <taxon>Ascomycota</taxon>
        <taxon>Pezizomycotina</taxon>
        <taxon>Dothideomycetes</taxon>
        <taxon>Pleosporomycetidae</taxon>
        <taxon>Pleosporales</taxon>
        <taxon>Pleosporineae</taxon>
        <taxon>Cucurbitariaceae</taxon>
        <taxon>Neocucurbitaria</taxon>
    </lineage>
</organism>
<proteinExistence type="predicted"/>
<dbReference type="EMBL" id="JAPEUY010000017">
    <property type="protein sequence ID" value="KAJ4364698.1"/>
    <property type="molecule type" value="Genomic_DNA"/>
</dbReference>
<dbReference type="Gene3D" id="1.20.1560.10">
    <property type="entry name" value="ABC transporter type 1, transmembrane domain"/>
    <property type="match status" value="1"/>
</dbReference>
<evidence type="ECO:0000313" key="5">
    <source>
        <dbReference type="EMBL" id="KAJ4364698.1"/>
    </source>
</evidence>
<reference evidence="5" key="1">
    <citation type="submission" date="2022-10" db="EMBL/GenBank/DDBJ databases">
        <title>Tapping the CABI collections for fungal endophytes: first genome assemblies for Collariella, Neodidymelliopsis, Ascochyta clinopodiicola, Didymella pomorum, Didymosphaeria variabile, Neocosmospora piperis and Neocucurbitaria cava.</title>
        <authorList>
            <person name="Hill R."/>
        </authorList>
    </citation>
    <scope>NUCLEOTIDE SEQUENCE</scope>
    <source>
        <strain evidence="5">IMI 356814</strain>
    </source>
</reference>
<keyword evidence="1 4" id="KW-0812">Transmembrane</keyword>
<dbReference type="AlphaFoldDB" id="A0A9W8Y0L3"/>
<dbReference type="Proteomes" id="UP001140560">
    <property type="component" value="Unassembled WGS sequence"/>
</dbReference>
<evidence type="ECO:0000256" key="1">
    <source>
        <dbReference type="ARBA" id="ARBA00022692"/>
    </source>
</evidence>
<name>A0A9W8Y0L3_9PLEO</name>
<dbReference type="GO" id="GO:0016020">
    <property type="term" value="C:membrane"/>
    <property type="evidence" value="ECO:0007669"/>
    <property type="project" value="InterPro"/>
</dbReference>
<evidence type="ECO:0000256" key="4">
    <source>
        <dbReference type="SAM" id="Phobius"/>
    </source>
</evidence>
<sequence>MFCFGEYTTQQFFTVFIGVIFSGEAAASFFTYTTSFTKSTTAANYVFWLRRLKPAVQEDPSKPPFDDEKDRGPAHVEVQDVAFAYESRPHAKVLQEIDVDVSDHLM</sequence>
<comment type="caution">
    <text evidence="5">The sequence shown here is derived from an EMBL/GenBank/DDBJ whole genome shotgun (WGS) entry which is preliminary data.</text>
</comment>
<keyword evidence="3 4" id="KW-0472">Membrane</keyword>
<evidence type="ECO:0000313" key="6">
    <source>
        <dbReference type="Proteomes" id="UP001140560"/>
    </source>
</evidence>
<gene>
    <name evidence="5" type="ORF">N0V83_009295</name>
</gene>
<evidence type="ECO:0000256" key="3">
    <source>
        <dbReference type="ARBA" id="ARBA00023136"/>
    </source>
</evidence>
<keyword evidence="6" id="KW-1185">Reference proteome</keyword>
<feature type="transmembrane region" description="Helical" evidence="4">
    <location>
        <begin position="12"/>
        <end position="32"/>
    </location>
</feature>
<dbReference type="GO" id="GO:0005524">
    <property type="term" value="F:ATP binding"/>
    <property type="evidence" value="ECO:0007669"/>
    <property type="project" value="InterPro"/>
</dbReference>
<evidence type="ECO:0000256" key="2">
    <source>
        <dbReference type="ARBA" id="ARBA00022989"/>
    </source>
</evidence>
<dbReference type="InterPro" id="IPR036640">
    <property type="entry name" value="ABC1_TM_sf"/>
</dbReference>
<keyword evidence="2 4" id="KW-1133">Transmembrane helix</keyword>
<dbReference type="InterPro" id="IPR027417">
    <property type="entry name" value="P-loop_NTPase"/>
</dbReference>
<dbReference type="Gene3D" id="3.40.50.300">
    <property type="entry name" value="P-loop containing nucleotide triphosphate hydrolases"/>
    <property type="match status" value="1"/>
</dbReference>